<dbReference type="KEGG" id="haxz:M0R88_18285"/>
<dbReference type="Proteomes" id="UP000830434">
    <property type="component" value="Chromosome"/>
</dbReference>
<feature type="domain" description="Response regulatory" evidence="9">
    <location>
        <begin position="3"/>
        <end position="119"/>
    </location>
</feature>
<dbReference type="GO" id="GO:0006935">
    <property type="term" value="P:chemotaxis"/>
    <property type="evidence" value="ECO:0007669"/>
    <property type="project" value="UniProtKB-UniRule"/>
</dbReference>
<dbReference type="EC" id="3.1.1.61" evidence="5"/>
<sequence length="346" mass="36319">MTRAVVVDDSHFMRTVISDILEEGGIEVVAQASDGEEGVEAVADHDPDVVTMDVEMPRMNGIEAVEEIMATNPTPILMLSAHTEDGADATFEALEKGAVDFLAKPGGEVSTEISAHGDALVEKVESATRADPASVEDVDTADSDTLDTDHGYVENPTLVVGASTGGPRVVERVLSSLPRAADLRVLVVQHMPDGFTGRFADRLDRRSEYDVREAEDGIRIGGGEAVVAKGDYHMAVAGYGNGRLRIRLTQDEPLHGVRPAIDVTMETAAEKVDGPLTGVVLTGMGSDGAAGIEAIKSAGGATLAQDEETSSVFGIPARAIETGCVDDVRSADEIGKAILDTIRDGR</sequence>
<feature type="modified residue" description="4-aspartylphosphate" evidence="5 7">
    <location>
        <position position="53"/>
    </location>
</feature>
<dbReference type="CDD" id="cd17541">
    <property type="entry name" value="REC_CheB-like"/>
    <property type="match status" value="1"/>
</dbReference>
<comment type="similarity">
    <text evidence="5">Belongs to the CheB family.</text>
</comment>
<keyword evidence="11" id="KW-0489">Methyltransferase</keyword>
<feature type="compositionally biased region" description="Acidic residues" evidence="8">
    <location>
        <begin position="134"/>
        <end position="146"/>
    </location>
</feature>
<dbReference type="InterPro" id="IPR008248">
    <property type="entry name" value="CheB-like"/>
</dbReference>
<dbReference type="SMART" id="SM00448">
    <property type="entry name" value="REC"/>
    <property type="match status" value="1"/>
</dbReference>
<dbReference type="SUPFAM" id="SSF52172">
    <property type="entry name" value="CheY-like"/>
    <property type="match status" value="1"/>
</dbReference>
<dbReference type="Gene3D" id="3.40.50.180">
    <property type="entry name" value="Methylesterase CheB, C-terminal domain"/>
    <property type="match status" value="1"/>
</dbReference>
<feature type="active site" evidence="5 6">
    <location>
        <position position="190"/>
    </location>
</feature>
<dbReference type="AlphaFoldDB" id="A0A8U0IHZ0"/>
<evidence type="ECO:0000256" key="8">
    <source>
        <dbReference type="SAM" id="MobiDB-lite"/>
    </source>
</evidence>
<evidence type="ECO:0000256" key="6">
    <source>
        <dbReference type="PROSITE-ProRule" id="PRU00050"/>
    </source>
</evidence>
<feature type="region of interest" description="Disordered" evidence="8">
    <location>
        <begin position="126"/>
        <end position="152"/>
    </location>
</feature>
<gene>
    <name evidence="5 11" type="primary">cheB</name>
    <name evidence="11" type="ORF">M0R88_18285</name>
</gene>
<keyword evidence="12" id="KW-1185">Reference proteome</keyword>
<dbReference type="Gene3D" id="3.40.50.2300">
    <property type="match status" value="1"/>
</dbReference>
<dbReference type="GeneID" id="72191846"/>
<comment type="function">
    <text evidence="5">Involved in chemotaxis. Part of a chemotaxis signal transduction system that modulates chemotaxis in response to various stimuli. Catalyzes the demethylation of specific methylglutamate residues introduced into the chemoreceptors (methyl-accepting chemotaxis proteins or MCP) by CheR. Also mediates the irreversible deamidation of specific glutamine residues to glutamic acid.</text>
</comment>
<keyword evidence="11" id="KW-0808">Transferase</keyword>
<protein>
    <recommendedName>
        <fullName evidence="5">Protein-glutamate methylesterase/protein-glutamine glutaminase</fullName>
        <ecNumber evidence="5">3.1.1.61</ecNumber>
        <ecNumber evidence="5">3.5.1.44</ecNumber>
    </recommendedName>
</protein>
<dbReference type="GO" id="GO:0000156">
    <property type="term" value="F:phosphorelay response regulator activity"/>
    <property type="evidence" value="ECO:0007669"/>
    <property type="project" value="InterPro"/>
</dbReference>
<dbReference type="RefSeq" id="WP_248654849.1">
    <property type="nucleotide sequence ID" value="NZ_CP096658.1"/>
</dbReference>
<dbReference type="NCBIfam" id="NF001965">
    <property type="entry name" value="PRK00742.1"/>
    <property type="match status" value="1"/>
</dbReference>
<dbReference type="InterPro" id="IPR035909">
    <property type="entry name" value="CheB_C"/>
</dbReference>
<dbReference type="GO" id="GO:0005737">
    <property type="term" value="C:cytoplasm"/>
    <property type="evidence" value="ECO:0007669"/>
    <property type="project" value="UniProtKB-SubCell"/>
</dbReference>
<comment type="subcellular location">
    <subcellularLocation>
        <location evidence="5">Cytoplasm</location>
    </subcellularLocation>
</comment>
<evidence type="ECO:0000259" key="10">
    <source>
        <dbReference type="PROSITE" id="PS50122"/>
    </source>
</evidence>
<comment type="catalytic activity">
    <reaction evidence="5">
        <text>L-glutaminyl-[protein] + H2O = L-glutamyl-[protein] + NH4(+)</text>
        <dbReference type="Rhea" id="RHEA:16441"/>
        <dbReference type="Rhea" id="RHEA-COMP:10207"/>
        <dbReference type="Rhea" id="RHEA-COMP:10208"/>
        <dbReference type="ChEBI" id="CHEBI:15377"/>
        <dbReference type="ChEBI" id="CHEBI:28938"/>
        <dbReference type="ChEBI" id="CHEBI:29973"/>
        <dbReference type="ChEBI" id="CHEBI:30011"/>
        <dbReference type="EC" id="3.5.1.44"/>
    </reaction>
</comment>
<evidence type="ECO:0000256" key="4">
    <source>
        <dbReference type="ARBA" id="ARBA00048267"/>
    </source>
</evidence>
<comment type="PTM">
    <text evidence="5">Phosphorylated by CheA. Phosphorylation of the N-terminal regulatory domain activates the methylesterase activity.</text>
</comment>
<evidence type="ECO:0000256" key="3">
    <source>
        <dbReference type="ARBA" id="ARBA00022801"/>
    </source>
</evidence>
<evidence type="ECO:0000256" key="2">
    <source>
        <dbReference type="ARBA" id="ARBA00022500"/>
    </source>
</evidence>
<dbReference type="InterPro" id="IPR001789">
    <property type="entry name" value="Sig_transdc_resp-reg_receiver"/>
</dbReference>
<reference evidence="11" key="1">
    <citation type="submission" date="2022-04" db="EMBL/GenBank/DDBJ databases">
        <title>Diverse halophilic archaea isolated from saline environments.</title>
        <authorList>
            <person name="Cui H.-L."/>
        </authorList>
    </citation>
    <scope>NUCLEOTIDE SEQUENCE</scope>
    <source>
        <strain evidence="11">XZYJT40</strain>
    </source>
</reference>
<keyword evidence="2 5" id="KW-0145">Chemotaxis</keyword>
<dbReference type="InterPro" id="IPR000673">
    <property type="entry name" value="Sig_transdc_resp-reg_Me-estase"/>
</dbReference>
<dbReference type="PANTHER" id="PTHR42872">
    <property type="entry name" value="PROTEIN-GLUTAMATE METHYLESTERASE/PROTEIN-GLUTAMINE GLUTAMINASE"/>
    <property type="match status" value="1"/>
</dbReference>
<dbReference type="GO" id="GO:0050568">
    <property type="term" value="F:protein-glutamine glutaminase activity"/>
    <property type="evidence" value="ECO:0007669"/>
    <property type="project" value="UniProtKB-UniRule"/>
</dbReference>
<feature type="active site" evidence="5 6">
    <location>
        <position position="163"/>
    </location>
</feature>
<dbReference type="PROSITE" id="PS50122">
    <property type="entry name" value="CHEB"/>
    <property type="match status" value="1"/>
</dbReference>
<dbReference type="Pfam" id="PF00072">
    <property type="entry name" value="Response_reg"/>
    <property type="match status" value="1"/>
</dbReference>
<evidence type="ECO:0000259" key="9">
    <source>
        <dbReference type="PROSITE" id="PS50110"/>
    </source>
</evidence>
<dbReference type="GO" id="GO:0008984">
    <property type="term" value="F:protein-glutamate methylesterase activity"/>
    <property type="evidence" value="ECO:0007669"/>
    <property type="project" value="UniProtKB-UniRule"/>
</dbReference>
<dbReference type="EMBL" id="CP096658">
    <property type="protein sequence ID" value="UPW00438.1"/>
    <property type="molecule type" value="Genomic_DNA"/>
</dbReference>
<keyword evidence="1 5" id="KW-0963">Cytoplasm</keyword>
<feature type="domain" description="CheB-type methylesterase" evidence="10">
    <location>
        <begin position="151"/>
        <end position="345"/>
    </location>
</feature>
<dbReference type="GO" id="GO:0032259">
    <property type="term" value="P:methylation"/>
    <property type="evidence" value="ECO:0007669"/>
    <property type="project" value="UniProtKB-KW"/>
</dbReference>
<dbReference type="GO" id="GO:0008168">
    <property type="term" value="F:methyltransferase activity"/>
    <property type="evidence" value="ECO:0007669"/>
    <property type="project" value="UniProtKB-KW"/>
</dbReference>
<evidence type="ECO:0000256" key="5">
    <source>
        <dbReference type="HAMAP-Rule" id="MF_00099"/>
    </source>
</evidence>
<evidence type="ECO:0000256" key="1">
    <source>
        <dbReference type="ARBA" id="ARBA00022490"/>
    </source>
</evidence>
<dbReference type="PIRSF" id="PIRSF000876">
    <property type="entry name" value="RR_chemtxs_CheB"/>
    <property type="match status" value="1"/>
</dbReference>
<evidence type="ECO:0000256" key="7">
    <source>
        <dbReference type="PROSITE-ProRule" id="PRU00169"/>
    </source>
</evidence>
<evidence type="ECO:0000313" key="12">
    <source>
        <dbReference type="Proteomes" id="UP000830434"/>
    </source>
</evidence>
<dbReference type="InterPro" id="IPR011006">
    <property type="entry name" value="CheY-like_superfamily"/>
</dbReference>
<dbReference type="PANTHER" id="PTHR42872:SF6">
    <property type="entry name" value="PROTEIN-GLUTAMATE METHYLESTERASE_PROTEIN-GLUTAMINE GLUTAMINASE"/>
    <property type="match status" value="1"/>
</dbReference>
<dbReference type="EC" id="3.5.1.44" evidence="5"/>
<proteinExistence type="inferred from homology"/>
<dbReference type="SUPFAM" id="SSF52738">
    <property type="entry name" value="Methylesterase CheB, C-terminal domain"/>
    <property type="match status" value="1"/>
</dbReference>
<dbReference type="Pfam" id="PF01339">
    <property type="entry name" value="CheB_methylest"/>
    <property type="match status" value="1"/>
</dbReference>
<keyword evidence="5 7" id="KW-0597">Phosphoprotein</keyword>
<dbReference type="CDD" id="cd16432">
    <property type="entry name" value="CheB_Rec"/>
    <property type="match status" value="1"/>
</dbReference>
<accession>A0A8U0IHZ0</accession>
<comment type="domain">
    <text evidence="5">Contains a C-terminal catalytic domain, and an N-terminal region which modulates catalytic activity.</text>
</comment>
<feature type="active site" evidence="5 6">
    <location>
        <position position="287"/>
    </location>
</feature>
<dbReference type="PROSITE" id="PS50110">
    <property type="entry name" value="RESPONSE_REGULATORY"/>
    <property type="match status" value="1"/>
</dbReference>
<dbReference type="HAMAP" id="MF_00099">
    <property type="entry name" value="CheB_chemtxs"/>
    <property type="match status" value="1"/>
</dbReference>
<keyword evidence="3 5" id="KW-0378">Hydrolase</keyword>
<organism evidence="11 12">
    <name type="scientific">Halorussus gelatinilyticus</name>
    <dbReference type="NCBI Taxonomy" id="2937524"/>
    <lineage>
        <taxon>Archaea</taxon>
        <taxon>Methanobacteriati</taxon>
        <taxon>Methanobacteriota</taxon>
        <taxon>Stenosarchaea group</taxon>
        <taxon>Halobacteria</taxon>
        <taxon>Halobacteriales</taxon>
        <taxon>Haladaptataceae</taxon>
        <taxon>Halorussus</taxon>
    </lineage>
</organism>
<comment type="catalytic activity">
    <reaction evidence="4 5">
        <text>[protein]-L-glutamate 5-O-methyl ester + H2O = L-glutamyl-[protein] + methanol + H(+)</text>
        <dbReference type="Rhea" id="RHEA:23236"/>
        <dbReference type="Rhea" id="RHEA-COMP:10208"/>
        <dbReference type="Rhea" id="RHEA-COMP:10311"/>
        <dbReference type="ChEBI" id="CHEBI:15377"/>
        <dbReference type="ChEBI" id="CHEBI:15378"/>
        <dbReference type="ChEBI" id="CHEBI:17790"/>
        <dbReference type="ChEBI" id="CHEBI:29973"/>
        <dbReference type="ChEBI" id="CHEBI:82795"/>
        <dbReference type="EC" id="3.1.1.61"/>
    </reaction>
</comment>
<evidence type="ECO:0000313" key="11">
    <source>
        <dbReference type="EMBL" id="UPW00438.1"/>
    </source>
</evidence>
<name>A0A8U0IHZ0_9EURY</name>